<dbReference type="Pfam" id="PF13358">
    <property type="entry name" value="DDE_3"/>
    <property type="match status" value="1"/>
</dbReference>
<evidence type="ECO:0000313" key="3">
    <source>
        <dbReference type="Proteomes" id="UP000235786"/>
    </source>
</evidence>
<feature type="domain" description="Tc1-like transposase DDE" evidence="1">
    <location>
        <begin position="29"/>
        <end position="65"/>
    </location>
</feature>
<name>A0A2J6RE70_HYAVF</name>
<protein>
    <recommendedName>
        <fullName evidence="1">Tc1-like transposase DDE domain-containing protein</fullName>
    </recommendedName>
</protein>
<reference evidence="2 3" key="1">
    <citation type="submission" date="2016-04" db="EMBL/GenBank/DDBJ databases">
        <title>A degradative enzymes factory behind the ericoid mycorrhizal symbiosis.</title>
        <authorList>
            <consortium name="DOE Joint Genome Institute"/>
            <person name="Martino E."/>
            <person name="Morin E."/>
            <person name="Grelet G."/>
            <person name="Kuo A."/>
            <person name="Kohler A."/>
            <person name="Daghino S."/>
            <person name="Barry K."/>
            <person name="Choi C."/>
            <person name="Cichocki N."/>
            <person name="Clum A."/>
            <person name="Copeland A."/>
            <person name="Hainaut M."/>
            <person name="Haridas S."/>
            <person name="Labutti K."/>
            <person name="Lindquist E."/>
            <person name="Lipzen A."/>
            <person name="Khouja H.-R."/>
            <person name="Murat C."/>
            <person name="Ohm R."/>
            <person name="Olson A."/>
            <person name="Spatafora J."/>
            <person name="Veneault-Fourrey C."/>
            <person name="Henrissat B."/>
            <person name="Grigoriev I."/>
            <person name="Martin F."/>
            <person name="Perotto S."/>
        </authorList>
    </citation>
    <scope>NUCLEOTIDE SEQUENCE [LARGE SCALE GENOMIC DNA]</scope>
    <source>
        <strain evidence="2 3">F</strain>
    </source>
</reference>
<proteinExistence type="predicted"/>
<dbReference type="InterPro" id="IPR036397">
    <property type="entry name" value="RNaseH_sf"/>
</dbReference>
<dbReference type="Gene3D" id="3.30.420.10">
    <property type="entry name" value="Ribonuclease H-like superfamily/Ribonuclease H"/>
    <property type="match status" value="1"/>
</dbReference>
<dbReference type="EMBL" id="KZ613950">
    <property type="protein sequence ID" value="PMD36811.1"/>
    <property type="molecule type" value="Genomic_DNA"/>
</dbReference>
<gene>
    <name evidence="2" type="ORF">L207DRAFT_515315</name>
</gene>
<dbReference type="AlphaFoldDB" id="A0A2J6RE70"/>
<dbReference type="InterPro" id="IPR038717">
    <property type="entry name" value="Tc1-like_DDE_dom"/>
</dbReference>
<dbReference type="Proteomes" id="UP000235786">
    <property type="component" value="Unassembled WGS sequence"/>
</dbReference>
<keyword evidence="3" id="KW-1185">Reference proteome</keyword>
<evidence type="ECO:0000259" key="1">
    <source>
        <dbReference type="Pfam" id="PF13358"/>
    </source>
</evidence>
<feature type="non-terminal residue" evidence="2">
    <location>
        <position position="1"/>
    </location>
</feature>
<dbReference type="OrthoDB" id="440104at2759"/>
<sequence>DYKLELVFIKKLPRRRGIYSKAYLCIRGFKWPPSSPNLNPIEKVWRWMKEELKKLGYMPKSIEDLKREL</sequence>
<dbReference type="GO" id="GO:0003676">
    <property type="term" value="F:nucleic acid binding"/>
    <property type="evidence" value="ECO:0007669"/>
    <property type="project" value="InterPro"/>
</dbReference>
<evidence type="ECO:0000313" key="2">
    <source>
        <dbReference type="EMBL" id="PMD36811.1"/>
    </source>
</evidence>
<feature type="non-terminal residue" evidence="2">
    <location>
        <position position="69"/>
    </location>
</feature>
<organism evidence="2 3">
    <name type="scientific">Hyaloscypha variabilis (strain UAMH 11265 / GT02V1 / F)</name>
    <name type="common">Meliniomyces variabilis</name>
    <dbReference type="NCBI Taxonomy" id="1149755"/>
    <lineage>
        <taxon>Eukaryota</taxon>
        <taxon>Fungi</taxon>
        <taxon>Dikarya</taxon>
        <taxon>Ascomycota</taxon>
        <taxon>Pezizomycotina</taxon>
        <taxon>Leotiomycetes</taxon>
        <taxon>Helotiales</taxon>
        <taxon>Hyaloscyphaceae</taxon>
        <taxon>Hyaloscypha</taxon>
        <taxon>Hyaloscypha variabilis</taxon>
    </lineage>
</organism>
<accession>A0A2J6RE70</accession>